<gene>
    <name evidence="2" type="primary">ECPL6</name>
</gene>
<evidence type="ECO:0000256" key="1">
    <source>
        <dbReference type="SAM" id="SignalP"/>
    </source>
</evidence>
<dbReference type="AlphaFoldDB" id="I6TH86"/>
<feature type="signal peptide" evidence="1">
    <location>
        <begin position="1"/>
        <end position="21"/>
    </location>
</feature>
<feature type="chain" id="PRO_5003706076" evidence="1">
    <location>
        <begin position="22"/>
        <end position="179"/>
    </location>
</feature>
<keyword evidence="1" id="KW-0732">Signal</keyword>
<evidence type="ECO:0000313" key="2">
    <source>
        <dbReference type="EMBL" id="AFM97613.1"/>
    </source>
</evidence>
<protein>
    <submittedName>
        <fullName evidence="2">Egg case protein-like protein 6</fullName>
    </submittedName>
</protein>
<accession>I6TH86</accession>
<proteinExistence type="evidence at transcript level"/>
<name>I6TH86_9ARAC</name>
<sequence length="179" mass="20051">MNVYVAGSFLLISVILTLGDANKVKPPKDVCGEECKKLAKKKCYGKKEFDANCCTSLSYQQNYECQYQCICNGSYYYYNEEFLTECGEGKVCLDYSCVNIVEDADCGSDNCDGVIAVEDPSNPCQYRCYKKNQCGYTLNNFPCGEPCPMTYLCETGRCNLGICEFSQDGNYCECPDECK</sequence>
<reference evidence="2" key="1">
    <citation type="journal article" date="2012" name="PLoS ONE">
        <title>Early events in the evolution of spider silk genes.</title>
        <authorList>
            <person name="Starrett J."/>
            <person name="Garb J.E."/>
            <person name="Kuelbs A."/>
            <person name="Azubuike U.O."/>
            <person name="Hayashi C.Y."/>
        </authorList>
    </citation>
    <scope>NUCLEOTIDE SEQUENCE</scope>
</reference>
<organism evidence="2">
    <name type="scientific">Liphistius malayanus</name>
    <dbReference type="NCBI Taxonomy" id="1203467"/>
    <lineage>
        <taxon>Eukaryota</taxon>
        <taxon>Metazoa</taxon>
        <taxon>Ecdysozoa</taxon>
        <taxon>Arthropoda</taxon>
        <taxon>Chelicerata</taxon>
        <taxon>Arachnida</taxon>
        <taxon>Araneae</taxon>
        <taxon>Mesothelae</taxon>
        <taxon>Liphistiidae</taxon>
        <taxon>Liphistius</taxon>
    </lineage>
</organism>
<dbReference type="EMBL" id="JX102553">
    <property type="protein sequence ID" value="AFM97613.1"/>
    <property type="molecule type" value="mRNA"/>
</dbReference>